<dbReference type="InterPro" id="IPR001610">
    <property type="entry name" value="PAC"/>
</dbReference>
<reference evidence="13 14" key="1">
    <citation type="submission" date="2019-03" db="EMBL/GenBank/DDBJ databases">
        <title>Genomic Encyclopedia of Type Strains, Phase IV (KMG-IV): sequencing the most valuable type-strain genomes for metagenomic binning, comparative biology and taxonomic classification.</title>
        <authorList>
            <person name="Goeker M."/>
        </authorList>
    </citation>
    <scope>NUCLEOTIDE SEQUENCE [LARGE SCALE GENOMIC DNA]</scope>
    <source>
        <strain evidence="13 14">DSM 103428</strain>
    </source>
</reference>
<organism evidence="13 14">
    <name type="scientific">Acidipila rosea</name>
    <dbReference type="NCBI Taxonomy" id="768535"/>
    <lineage>
        <taxon>Bacteria</taxon>
        <taxon>Pseudomonadati</taxon>
        <taxon>Acidobacteriota</taxon>
        <taxon>Terriglobia</taxon>
        <taxon>Terriglobales</taxon>
        <taxon>Acidobacteriaceae</taxon>
        <taxon>Acidipila</taxon>
    </lineage>
</organism>
<dbReference type="EC" id="2.7.13.3" evidence="2"/>
<dbReference type="SUPFAM" id="SSF55785">
    <property type="entry name" value="PYP-like sensor domain (PAS domain)"/>
    <property type="match status" value="1"/>
</dbReference>
<dbReference type="SMART" id="SM00086">
    <property type="entry name" value="PAC"/>
    <property type="match status" value="1"/>
</dbReference>
<dbReference type="GO" id="GO:0006355">
    <property type="term" value="P:regulation of DNA-templated transcription"/>
    <property type="evidence" value="ECO:0007669"/>
    <property type="project" value="InterPro"/>
</dbReference>
<evidence type="ECO:0000256" key="2">
    <source>
        <dbReference type="ARBA" id="ARBA00012438"/>
    </source>
</evidence>
<comment type="caution">
    <text evidence="13">The sequence shown here is derived from an EMBL/GenBank/DDBJ whole genome shotgun (WGS) entry which is preliminary data.</text>
</comment>
<feature type="domain" description="PAC" evidence="12">
    <location>
        <begin position="304"/>
        <end position="356"/>
    </location>
</feature>
<feature type="transmembrane region" description="Helical" evidence="9">
    <location>
        <begin position="12"/>
        <end position="32"/>
    </location>
</feature>
<dbReference type="SMART" id="SM00387">
    <property type="entry name" value="HATPase_c"/>
    <property type="match status" value="1"/>
</dbReference>
<keyword evidence="4" id="KW-0808">Transferase</keyword>
<dbReference type="InterPro" id="IPR005467">
    <property type="entry name" value="His_kinase_dom"/>
</dbReference>
<dbReference type="Gene3D" id="1.10.287.130">
    <property type="match status" value="1"/>
</dbReference>
<dbReference type="Pfam" id="PF02518">
    <property type="entry name" value="HATPase_c"/>
    <property type="match status" value="1"/>
</dbReference>
<keyword evidence="14" id="KW-1185">Reference proteome</keyword>
<protein>
    <recommendedName>
        <fullName evidence="2">histidine kinase</fullName>
        <ecNumber evidence="2">2.7.13.3</ecNumber>
    </recommendedName>
</protein>
<evidence type="ECO:0000256" key="4">
    <source>
        <dbReference type="ARBA" id="ARBA00022679"/>
    </source>
</evidence>
<dbReference type="SUPFAM" id="SSF55874">
    <property type="entry name" value="ATPase domain of HSP90 chaperone/DNA topoisomerase II/histidine kinase"/>
    <property type="match status" value="1"/>
</dbReference>
<dbReference type="CDD" id="cd00130">
    <property type="entry name" value="PAS"/>
    <property type="match status" value="1"/>
</dbReference>
<feature type="domain" description="Histidine kinase" evidence="10">
    <location>
        <begin position="369"/>
        <end position="583"/>
    </location>
</feature>
<evidence type="ECO:0000256" key="5">
    <source>
        <dbReference type="ARBA" id="ARBA00022741"/>
    </source>
</evidence>
<dbReference type="PROSITE" id="PS51257">
    <property type="entry name" value="PROKAR_LIPOPROTEIN"/>
    <property type="match status" value="1"/>
</dbReference>
<evidence type="ECO:0000256" key="1">
    <source>
        <dbReference type="ARBA" id="ARBA00000085"/>
    </source>
</evidence>
<dbReference type="Pfam" id="PF05227">
    <property type="entry name" value="CHASE3"/>
    <property type="match status" value="1"/>
</dbReference>
<dbReference type="PROSITE" id="PS50109">
    <property type="entry name" value="HIS_KIN"/>
    <property type="match status" value="1"/>
</dbReference>
<evidence type="ECO:0000256" key="8">
    <source>
        <dbReference type="ARBA" id="ARBA00023012"/>
    </source>
</evidence>
<sequence length="599" mass="66535">MNPKQLSRYLRQILLGSVLTMTVLAACLVWQVTVAQTARRWLSHSDRVTTSLDLLQKLIDDQETSLRGYQLTGDPQMLDPFKAANNRIEPLFGSLHQAIADNPKQSAGLTLMQERYERWLAFAQKMLTENPAGLRDPQLNEQGKILMDQVRAAAFELQSREAALRRQRYDDAQREERRTLRFISLGGPLAGLLLGLFMVMRLRAVSRAYSRSAAELEHRAQELHTGREWLQTTLESIGDAVIACDSEGNVDFLNAVAQKLTGWTATEAKGKPLTTVFHIVNEETRAVCENPVDKVRRLNTVVGLANHTVLISKDGREYVIDDSASPIRGDDDRMLGVVLVFRDVTELRRTEAALLANEKLAIAGRLAASIAHEIHNPLDSIANLLYLIKDEKNSAKSAEYLGFAQQELDRVMQISRTMLSLYREPSSPAELDLRELLESVLLLLDRRLAEQHIVLVRDFPERVIIQGFPGELRQVLTNVIVNAAEASGAHGRIAIRLESVPPEEFRGAGAVIEVRDSGAGIEEGAAASLFQPFFTTKGERGTGLGLWVSLGIVQKHGGTMRIMNSTAPDYPGALVRIFLPTRTMATSMRRNKALKAGPE</sequence>
<dbReference type="Pfam" id="PF00512">
    <property type="entry name" value="HisKA"/>
    <property type="match status" value="1"/>
</dbReference>
<evidence type="ECO:0000313" key="13">
    <source>
        <dbReference type="EMBL" id="TCK73676.1"/>
    </source>
</evidence>
<dbReference type="AlphaFoldDB" id="A0A4R1L688"/>
<dbReference type="CDD" id="cd19410">
    <property type="entry name" value="HK9-like_sensor"/>
    <property type="match status" value="1"/>
</dbReference>
<dbReference type="PANTHER" id="PTHR43065">
    <property type="entry name" value="SENSOR HISTIDINE KINASE"/>
    <property type="match status" value="1"/>
</dbReference>
<evidence type="ECO:0000259" key="11">
    <source>
        <dbReference type="PROSITE" id="PS50112"/>
    </source>
</evidence>
<dbReference type="InterPro" id="IPR035965">
    <property type="entry name" value="PAS-like_dom_sf"/>
</dbReference>
<keyword evidence="9" id="KW-0472">Membrane</keyword>
<evidence type="ECO:0000256" key="3">
    <source>
        <dbReference type="ARBA" id="ARBA00022553"/>
    </source>
</evidence>
<dbReference type="GO" id="GO:0005524">
    <property type="term" value="F:ATP binding"/>
    <property type="evidence" value="ECO:0007669"/>
    <property type="project" value="UniProtKB-KW"/>
</dbReference>
<dbReference type="SUPFAM" id="SSF47384">
    <property type="entry name" value="Homodimeric domain of signal transducing histidine kinase"/>
    <property type="match status" value="1"/>
</dbReference>
<evidence type="ECO:0000259" key="12">
    <source>
        <dbReference type="PROSITE" id="PS50113"/>
    </source>
</evidence>
<dbReference type="PANTHER" id="PTHR43065:SF10">
    <property type="entry name" value="PEROXIDE STRESS-ACTIVATED HISTIDINE KINASE MAK3"/>
    <property type="match status" value="1"/>
</dbReference>
<evidence type="ECO:0000256" key="7">
    <source>
        <dbReference type="ARBA" id="ARBA00022840"/>
    </source>
</evidence>
<keyword evidence="8" id="KW-0902">Two-component regulatory system</keyword>
<dbReference type="SMART" id="SM00388">
    <property type="entry name" value="HisKA"/>
    <property type="match status" value="1"/>
</dbReference>
<keyword evidence="5" id="KW-0547">Nucleotide-binding</keyword>
<dbReference type="Gene3D" id="3.30.565.10">
    <property type="entry name" value="Histidine kinase-like ATPase, C-terminal domain"/>
    <property type="match status" value="1"/>
</dbReference>
<dbReference type="InterPro" id="IPR003594">
    <property type="entry name" value="HATPase_dom"/>
</dbReference>
<keyword evidence="9" id="KW-1133">Transmembrane helix</keyword>
<dbReference type="InterPro" id="IPR036097">
    <property type="entry name" value="HisK_dim/P_sf"/>
</dbReference>
<dbReference type="Gene3D" id="3.30.450.20">
    <property type="entry name" value="PAS domain"/>
    <property type="match status" value="1"/>
</dbReference>
<dbReference type="SMART" id="SM00091">
    <property type="entry name" value="PAS"/>
    <property type="match status" value="1"/>
</dbReference>
<dbReference type="InterPro" id="IPR007891">
    <property type="entry name" value="CHASE3"/>
</dbReference>
<dbReference type="PRINTS" id="PR00344">
    <property type="entry name" value="BCTRLSENSOR"/>
</dbReference>
<evidence type="ECO:0000256" key="6">
    <source>
        <dbReference type="ARBA" id="ARBA00022777"/>
    </source>
</evidence>
<gene>
    <name evidence="13" type="ORF">C7378_1289</name>
</gene>
<evidence type="ECO:0000313" key="14">
    <source>
        <dbReference type="Proteomes" id="UP000295210"/>
    </source>
</evidence>
<dbReference type="PROSITE" id="PS50112">
    <property type="entry name" value="PAS"/>
    <property type="match status" value="1"/>
</dbReference>
<keyword evidence="6" id="KW-0418">Kinase</keyword>
<keyword evidence="3" id="KW-0597">Phosphoprotein</keyword>
<accession>A0A4R1L688</accession>
<dbReference type="InterPro" id="IPR003661">
    <property type="entry name" value="HisK_dim/P_dom"/>
</dbReference>
<comment type="catalytic activity">
    <reaction evidence="1">
        <text>ATP + protein L-histidine = ADP + protein N-phospho-L-histidine.</text>
        <dbReference type="EC" id="2.7.13.3"/>
    </reaction>
</comment>
<evidence type="ECO:0000256" key="9">
    <source>
        <dbReference type="SAM" id="Phobius"/>
    </source>
</evidence>
<dbReference type="InterPro" id="IPR013767">
    <property type="entry name" value="PAS_fold"/>
</dbReference>
<keyword evidence="7" id="KW-0067">ATP-binding</keyword>
<proteinExistence type="predicted"/>
<dbReference type="CDD" id="cd00082">
    <property type="entry name" value="HisKA"/>
    <property type="match status" value="1"/>
</dbReference>
<dbReference type="Pfam" id="PF00989">
    <property type="entry name" value="PAS"/>
    <property type="match status" value="1"/>
</dbReference>
<dbReference type="InterPro" id="IPR036890">
    <property type="entry name" value="HATPase_C_sf"/>
</dbReference>
<dbReference type="InterPro" id="IPR000014">
    <property type="entry name" value="PAS"/>
</dbReference>
<name>A0A4R1L688_9BACT</name>
<dbReference type="PROSITE" id="PS50113">
    <property type="entry name" value="PAC"/>
    <property type="match status" value="1"/>
</dbReference>
<feature type="domain" description="PAS" evidence="11">
    <location>
        <begin position="226"/>
        <end position="299"/>
    </location>
</feature>
<dbReference type="InterPro" id="IPR000700">
    <property type="entry name" value="PAS-assoc_C"/>
</dbReference>
<dbReference type="Proteomes" id="UP000295210">
    <property type="component" value="Unassembled WGS sequence"/>
</dbReference>
<dbReference type="EMBL" id="SMGK01000002">
    <property type="protein sequence ID" value="TCK73676.1"/>
    <property type="molecule type" value="Genomic_DNA"/>
</dbReference>
<dbReference type="InterPro" id="IPR004358">
    <property type="entry name" value="Sig_transdc_His_kin-like_C"/>
</dbReference>
<keyword evidence="9" id="KW-0812">Transmembrane</keyword>
<dbReference type="GO" id="GO:0000155">
    <property type="term" value="F:phosphorelay sensor kinase activity"/>
    <property type="evidence" value="ECO:0007669"/>
    <property type="project" value="InterPro"/>
</dbReference>
<evidence type="ECO:0000259" key="10">
    <source>
        <dbReference type="PROSITE" id="PS50109"/>
    </source>
</evidence>
<dbReference type="NCBIfam" id="TIGR00229">
    <property type="entry name" value="sensory_box"/>
    <property type="match status" value="1"/>
</dbReference>